<reference evidence="1" key="1">
    <citation type="submission" date="2020-06" db="EMBL/GenBank/DDBJ databases">
        <authorList>
            <person name="Li T."/>
            <person name="Hu X."/>
            <person name="Zhang T."/>
            <person name="Song X."/>
            <person name="Zhang H."/>
            <person name="Dai N."/>
            <person name="Sheng W."/>
            <person name="Hou X."/>
            <person name="Wei L."/>
        </authorList>
    </citation>
    <scope>NUCLEOTIDE SEQUENCE</scope>
    <source>
        <strain evidence="1">KEN1</strain>
        <tissue evidence="1">Leaf</tissue>
    </source>
</reference>
<reference evidence="1" key="2">
    <citation type="journal article" date="2024" name="Plant">
        <title>Genomic evolution and insights into agronomic trait innovations of Sesamum species.</title>
        <authorList>
            <person name="Miao H."/>
            <person name="Wang L."/>
            <person name="Qu L."/>
            <person name="Liu H."/>
            <person name="Sun Y."/>
            <person name="Le M."/>
            <person name="Wang Q."/>
            <person name="Wei S."/>
            <person name="Zheng Y."/>
            <person name="Lin W."/>
            <person name="Duan Y."/>
            <person name="Cao H."/>
            <person name="Xiong S."/>
            <person name="Wang X."/>
            <person name="Wei L."/>
            <person name="Li C."/>
            <person name="Ma Q."/>
            <person name="Ju M."/>
            <person name="Zhao R."/>
            <person name="Li G."/>
            <person name="Mu C."/>
            <person name="Tian Q."/>
            <person name="Mei H."/>
            <person name="Zhang T."/>
            <person name="Gao T."/>
            <person name="Zhang H."/>
        </authorList>
    </citation>
    <scope>NUCLEOTIDE SEQUENCE</scope>
    <source>
        <strain evidence="1">KEN1</strain>
    </source>
</reference>
<accession>A0AAW2V1U4</accession>
<protein>
    <submittedName>
        <fullName evidence="1">Uncharacterized protein</fullName>
    </submittedName>
</protein>
<dbReference type="EMBL" id="JACGWN010000011">
    <property type="protein sequence ID" value="KAL0421406.1"/>
    <property type="molecule type" value="Genomic_DNA"/>
</dbReference>
<dbReference type="AlphaFoldDB" id="A0AAW2V1U4"/>
<sequence length="153" mass="17988">MECIWNTRVGLLDWEPSSFGRIKGKVKELEDRLDRLAKSSISSETAHHRVVLRKELEEVLSQVEIMWKQRGKAQWLQTGDRNTAYFHSRASSRQKKNSIGRLRTQEGQWYASVDEMQHTILEHFENQFRSTNPKDEDISDVLEEMLVLESVRT</sequence>
<organism evidence="1">
    <name type="scientific">Sesamum latifolium</name>
    <dbReference type="NCBI Taxonomy" id="2727402"/>
    <lineage>
        <taxon>Eukaryota</taxon>
        <taxon>Viridiplantae</taxon>
        <taxon>Streptophyta</taxon>
        <taxon>Embryophyta</taxon>
        <taxon>Tracheophyta</taxon>
        <taxon>Spermatophyta</taxon>
        <taxon>Magnoliopsida</taxon>
        <taxon>eudicotyledons</taxon>
        <taxon>Gunneridae</taxon>
        <taxon>Pentapetalae</taxon>
        <taxon>asterids</taxon>
        <taxon>lamiids</taxon>
        <taxon>Lamiales</taxon>
        <taxon>Pedaliaceae</taxon>
        <taxon>Sesamum</taxon>
    </lineage>
</organism>
<gene>
    <name evidence="1" type="ORF">Slati_3163500</name>
</gene>
<evidence type="ECO:0000313" key="1">
    <source>
        <dbReference type="EMBL" id="KAL0421406.1"/>
    </source>
</evidence>
<name>A0AAW2V1U4_9LAMI</name>
<comment type="caution">
    <text evidence="1">The sequence shown here is derived from an EMBL/GenBank/DDBJ whole genome shotgun (WGS) entry which is preliminary data.</text>
</comment>
<proteinExistence type="predicted"/>